<keyword evidence="2" id="KW-0862">Zinc</keyword>
<dbReference type="FunFam" id="1.10.1170.10:FF:000001">
    <property type="entry name" value="baculoviral IAP repeat-containing protein 6 isoform X1"/>
    <property type="match status" value="1"/>
</dbReference>
<dbReference type="SMART" id="SM00238">
    <property type="entry name" value="BIR"/>
    <property type="match status" value="1"/>
</dbReference>
<dbReference type="InterPro" id="IPR036322">
    <property type="entry name" value="WD40_repeat_dom_sf"/>
</dbReference>
<sequence length="941" mass="102218">MSVDGSGLLCVTEEGSLELGGGVVRLCFHQALNVLIVTSRTGQIRVLDPHSGLKLQDVSLLQPGDIDGSSLQCFYHGESNSVIVCGGRTVGLRRDHHGVLLLDTVLQTPVAAPEETVVVEMLLSEGIQLQQTLGSSELSNLDHGNEVRELLELGIKQHQATSRSNPKLAKWTTIRLELPVGVLRSVCTGLVSELKRLTRYIPALSTASALAHRLSHLLPPPTPDTGQHGPPGSAQPDRDAMFSEASRLATFNKWPHMNYKWALPEQMAQAGFFHQPIATDDDRAMCFICSVCLVYWEPTDEPWSEHERHSPNCPFVKGEYTHNVPLSVTYATSPALSHSERAEEVAHVSNTNSHQFMATATRHGSIVVWNTAKQLKKEVSFSIDPSDSTILDKHFSDTIGYTDVPLQPPAAPREAWVAWSEDQQTCLSSSVSETNPLFDNTVTISSELNGSVIPPEVTSTQSIPQLSPPLSPPPPPPPSEPQQVDLPLDDIAVDELFAPPRPSHDVRVSSLCVLADPVEVGQRLKNSGFSPSSARSVLVVGVGLRRYELFGTSSGNGQDSSDVGLVQVLNNVNQASQREAQTLDIMKLEDSRRESSTTEDDLDGAAIESESAESLCDQTIVSTSSLTTTQQNFVPYLLVYDLNVMMPQSSSSNKITTKSSKQGGPKKSTVKVGTFGQPNIMTYPKTKHLWSDPLANEIEMFFAPPNMFVKNKNGNTQVGGTGTTSSKSKTKENQVTADIESKNDVKKEPKCIQCIPLPHKLNSVKLHLTVEKILPSNCGEYIIVTLSRGRNIHSLGSHNCNNSSIINNISGNSNGNVVVNDMEDSNEGGGGSGVVAESSGPREVYGAVFVYRVVRGIGDVVTLQEDPVSTKLINNYDRVPTELLLLPPEYGELGNDRINDVAVCLCNDGSLRLFSLSAMEFIYHIPSPADRPFTNIVYCNS</sequence>
<dbReference type="PANTHER" id="PTHR46771:SF5">
    <property type="entry name" value="DETERIN"/>
    <property type="match status" value="1"/>
</dbReference>
<feature type="region of interest" description="Disordered" evidence="3">
    <location>
        <begin position="588"/>
        <end position="610"/>
    </location>
</feature>
<dbReference type="InterPro" id="IPR001370">
    <property type="entry name" value="BIR_rpt"/>
</dbReference>
<comment type="caution">
    <text evidence="4">The sequence shown here is derived from an EMBL/GenBank/DDBJ whole genome shotgun (WGS) entry which is preliminary data.</text>
</comment>
<dbReference type="PROSITE" id="PS50143">
    <property type="entry name" value="BIR_REPEAT_2"/>
    <property type="match status" value="1"/>
</dbReference>
<feature type="region of interest" description="Disordered" evidence="3">
    <location>
        <begin position="216"/>
        <end position="238"/>
    </location>
</feature>
<feature type="region of interest" description="Disordered" evidence="3">
    <location>
        <begin position="451"/>
        <end position="484"/>
    </location>
</feature>
<evidence type="ECO:0008006" key="6">
    <source>
        <dbReference type="Google" id="ProtNLM"/>
    </source>
</evidence>
<evidence type="ECO:0000256" key="3">
    <source>
        <dbReference type="SAM" id="MobiDB-lite"/>
    </source>
</evidence>
<feature type="region of interest" description="Disordered" evidence="3">
    <location>
        <begin position="649"/>
        <end position="673"/>
    </location>
</feature>
<dbReference type="AlphaFoldDB" id="A0AAV2RH91"/>
<dbReference type="InterPro" id="IPR051190">
    <property type="entry name" value="Baculoviral_IAP"/>
</dbReference>
<evidence type="ECO:0000256" key="1">
    <source>
        <dbReference type="ARBA" id="ARBA00022723"/>
    </source>
</evidence>
<keyword evidence="5" id="KW-1185">Reference proteome</keyword>
<accession>A0AAV2RH91</accession>
<dbReference type="Gene3D" id="1.10.1170.10">
    <property type="entry name" value="Inhibitor Of Apoptosis Protein (2mihbC-IAP-1), Chain A"/>
    <property type="match status" value="1"/>
</dbReference>
<feature type="compositionally biased region" description="Low complexity" evidence="3">
    <location>
        <begin position="649"/>
        <end position="661"/>
    </location>
</feature>
<dbReference type="GO" id="GO:0046872">
    <property type="term" value="F:metal ion binding"/>
    <property type="evidence" value="ECO:0007669"/>
    <property type="project" value="UniProtKB-KW"/>
</dbReference>
<evidence type="ECO:0000313" key="5">
    <source>
        <dbReference type="Proteomes" id="UP001497623"/>
    </source>
</evidence>
<dbReference type="Pfam" id="PF00653">
    <property type="entry name" value="BIR"/>
    <property type="match status" value="1"/>
</dbReference>
<dbReference type="SUPFAM" id="SSF50978">
    <property type="entry name" value="WD40 repeat-like"/>
    <property type="match status" value="1"/>
</dbReference>
<dbReference type="EMBL" id="CAXKWB010023652">
    <property type="protein sequence ID" value="CAL4125472.1"/>
    <property type="molecule type" value="Genomic_DNA"/>
</dbReference>
<gene>
    <name evidence="4" type="ORF">MNOR_LOCUS25142</name>
</gene>
<evidence type="ECO:0000256" key="2">
    <source>
        <dbReference type="ARBA" id="ARBA00022833"/>
    </source>
</evidence>
<keyword evidence="1" id="KW-0479">Metal-binding</keyword>
<reference evidence="4 5" key="1">
    <citation type="submission" date="2024-05" db="EMBL/GenBank/DDBJ databases">
        <authorList>
            <person name="Wallberg A."/>
        </authorList>
    </citation>
    <scope>NUCLEOTIDE SEQUENCE [LARGE SCALE GENOMIC DNA]</scope>
</reference>
<dbReference type="CDD" id="cd00022">
    <property type="entry name" value="BIR"/>
    <property type="match status" value="1"/>
</dbReference>
<dbReference type="PANTHER" id="PTHR46771">
    <property type="entry name" value="DETERIN"/>
    <property type="match status" value="1"/>
</dbReference>
<feature type="compositionally biased region" description="Pro residues" evidence="3">
    <location>
        <begin position="466"/>
        <end position="480"/>
    </location>
</feature>
<proteinExistence type="predicted"/>
<feature type="region of interest" description="Disordered" evidence="3">
    <location>
        <begin position="716"/>
        <end position="741"/>
    </location>
</feature>
<organism evidence="4 5">
    <name type="scientific">Meganyctiphanes norvegica</name>
    <name type="common">Northern krill</name>
    <name type="synonym">Thysanopoda norvegica</name>
    <dbReference type="NCBI Taxonomy" id="48144"/>
    <lineage>
        <taxon>Eukaryota</taxon>
        <taxon>Metazoa</taxon>
        <taxon>Ecdysozoa</taxon>
        <taxon>Arthropoda</taxon>
        <taxon>Crustacea</taxon>
        <taxon>Multicrustacea</taxon>
        <taxon>Malacostraca</taxon>
        <taxon>Eumalacostraca</taxon>
        <taxon>Eucarida</taxon>
        <taxon>Euphausiacea</taxon>
        <taxon>Euphausiidae</taxon>
        <taxon>Meganyctiphanes</taxon>
    </lineage>
</organism>
<name>A0AAV2RH91_MEGNR</name>
<dbReference type="SUPFAM" id="SSF57924">
    <property type="entry name" value="Inhibitor of apoptosis (IAP) repeat"/>
    <property type="match status" value="1"/>
</dbReference>
<protein>
    <recommendedName>
        <fullName evidence="6">Baculoviral IAP repeat-containing protein 6</fullName>
    </recommendedName>
</protein>
<evidence type="ECO:0000313" key="4">
    <source>
        <dbReference type="EMBL" id="CAL4125472.1"/>
    </source>
</evidence>
<feature type="non-terminal residue" evidence="4">
    <location>
        <position position="941"/>
    </location>
</feature>
<dbReference type="Proteomes" id="UP001497623">
    <property type="component" value="Unassembled WGS sequence"/>
</dbReference>